<dbReference type="Proteomes" id="UP000824109">
    <property type="component" value="Unassembled WGS sequence"/>
</dbReference>
<feature type="domain" description="Cch helix turn helix" evidence="2">
    <location>
        <begin position="522"/>
        <end position="594"/>
    </location>
</feature>
<evidence type="ECO:0000313" key="4">
    <source>
        <dbReference type="Proteomes" id="UP000824109"/>
    </source>
</evidence>
<evidence type="ECO:0000259" key="1">
    <source>
        <dbReference type="Pfam" id="PF06048"/>
    </source>
</evidence>
<comment type="caution">
    <text evidence="3">The sequence shown here is derived from an EMBL/GenBank/DDBJ whole genome shotgun (WGS) entry which is preliminary data.</text>
</comment>
<dbReference type="EMBL" id="DVNB01000086">
    <property type="protein sequence ID" value="HIU57791.1"/>
    <property type="molecule type" value="Genomic_DNA"/>
</dbReference>
<sequence>MSTDITAQADELKELFMAAFSPYDETAVVELLQEIFDERDSVARNACIEIAKKAAEECRAKTRFRDDLRRCRAEQTENERAMMSDGLVHISNRPHELEKLLEGYKCGDYLVDDSGVYRLTAQKNGGMLKLRICSHPLIVKARYLNIEDHTEKVVVSYTVAGAWHTVTVEREVIASSNKIVRLANSSVDITSETSKAMVKYIQHLLQLNTEHIPIYETVGRLGWTSSGEFVPYSENIQCDAADNFKDVLGQLKSKGNFETWRQGCIELRKNICLRMVMAASFAAPLIERVGGLPFIVHLWGGTGTGKTVALCVAASVWGKGDYADNALIQSFKATEYALNEKAAFLYSLPVLIDEGQTVKNKDAFDTLIMNLAEGKGKVQGAASGGIRKLKHWSNCFITTAEENIIKYNSGGGTYNRVISIAAPGRIIKDGTATMRVIGNNYGFAGKIFVEHVQSIEVKDLQTRRDRILDKLIAETDSTGKQLMAMSLLMLADELSEECIFKSGTSLTVEDVQPFLLSKDAVDNANRACEWLMGWIAQNSNRFEPPNSNPGEIWGKIEQGVAIINKNALTEHLSRAGFDYGAVMPELAKRGKLILTKQGRWLHNTRVYGIKSGYVKIVIADDFVDIDGDIPKEFEQEEMAI</sequence>
<protein>
    <submittedName>
        <fullName evidence="3">DUF927 domain-containing protein</fullName>
    </submittedName>
</protein>
<name>A0A9D1MCP6_9FIRM</name>
<proteinExistence type="predicted"/>
<dbReference type="Pfam" id="PF06048">
    <property type="entry name" value="DUF927"/>
    <property type="match status" value="1"/>
</dbReference>
<dbReference type="Pfam" id="PF18662">
    <property type="entry name" value="HTH_56"/>
    <property type="match status" value="1"/>
</dbReference>
<feature type="domain" description="DUF927" evidence="1">
    <location>
        <begin position="111"/>
        <end position="390"/>
    </location>
</feature>
<reference evidence="3" key="2">
    <citation type="journal article" date="2021" name="PeerJ">
        <title>Extensive microbial diversity within the chicken gut microbiome revealed by metagenomics and culture.</title>
        <authorList>
            <person name="Gilroy R."/>
            <person name="Ravi A."/>
            <person name="Getino M."/>
            <person name="Pursley I."/>
            <person name="Horton D.L."/>
            <person name="Alikhan N.F."/>
            <person name="Baker D."/>
            <person name="Gharbi K."/>
            <person name="Hall N."/>
            <person name="Watson M."/>
            <person name="Adriaenssens E.M."/>
            <person name="Foster-Nyarko E."/>
            <person name="Jarju S."/>
            <person name="Secka A."/>
            <person name="Antonio M."/>
            <person name="Oren A."/>
            <person name="Chaudhuri R.R."/>
            <person name="La Ragione R."/>
            <person name="Hildebrand F."/>
            <person name="Pallen M.J."/>
        </authorList>
    </citation>
    <scope>NUCLEOTIDE SEQUENCE</scope>
    <source>
        <strain evidence="3">USAMLcec3-3695</strain>
    </source>
</reference>
<accession>A0A9D1MCP6</accession>
<dbReference type="InterPro" id="IPR009270">
    <property type="entry name" value="DUF927"/>
</dbReference>
<evidence type="ECO:0000313" key="3">
    <source>
        <dbReference type="EMBL" id="HIU57791.1"/>
    </source>
</evidence>
<evidence type="ECO:0000259" key="2">
    <source>
        <dbReference type="Pfam" id="PF18662"/>
    </source>
</evidence>
<dbReference type="InterPro" id="IPR040538">
    <property type="entry name" value="Cch_HTH"/>
</dbReference>
<reference evidence="3" key="1">
    <citation type="submission" date="2020-10" db="EMBL/GenBank/DDBJ databases">
        <authorList>
            <person name="Gilroy R."/>
        </authorList>
    </citation>
    <scope>NUCLEOTIDE SEQUENCE</scope>
    <source>
        <strain evidence="3">USAMLcec3-3695</strain>
    </source>
</reference>
<gene>
    <name evidence="3" type="ORF">IAA61_08295</name>
</gene>
<dbReference type="AlphaFoldDB" id="A0A9D1MCP6"/>
<organism evidence="3 4">
    <name type="scientific">Candidatus Ornithomonoglobus merdipullorum</name>
    <dbReference type="NCBI Taxonomy" id="2840895"/>
    <lineage>
        <taxon>Bacteria</taxon>
        <taxon>Bacillati</taxon>
        <taxon>Bacillota</taxon>
        <taxon>Clostridia</taxon>
        <taxon>Candidatus Ornithomonoglobus</taxon>
    </lineage>
</organism>